<comment type="subcellular location">
    <subcellularLocation>
        <location evidence="1 6">Cytoplasm</location>
        <location evidence="1 6">Cytosol</location>
    </subcellularLocation>
</comment>
<protein>
    <recommendedName>
        <fullName evidence="6">Flagellar secretion chaperone FliS</fullName>
    </recommendedName>
</protein>
<keyword evidence="5" id="KW-0143">Chaperone</keyword>
<dbReference type="Gene3D" id="1.20.120.340">
    <property type="entry name" value="Flagellar protein FliS"/>
    <property type="match status" value="1"/>
</dbReference>
<dbReference type="OrthoDB" id="1524959at2"/>
<dbReference type="RefSeq" id="WP_006522096.1">
    <property type="nucleotide sequence ID" value="NC_021184.1"/>
</dbReference>
<sequence>MALNNPYQRYQQNSVSSAPPQELTNMLYSGGVRFIRQAMQSIEENEMEKAHQELVRAQEIYKHLQDTLNMDIKISNNLYNLYDFMIRQLLQANIKKDIAILHEILGLAEELRNTWKEAMVKARGQV</sequence>
<keyword evidence="4 6" id="KW-1005">Bacterial flagellum biogenesis</keyword>
<dbReference type="EMBL" id="CP003273">
    <property type="protein sequence ID" value="AGL01665.1"/>
    <property type="molecule type" value="Genomic_DNA"/>
</dbReference>
<proteinExistence type="inferred from homology"/>
<keyword evidence="7" id="KW-0282">Flagellum</keyword>
<evidence type="ECO:0000256" key="2">
    <source>
        <dbReference type="ARBA" id="ARBA00008787"/>
    </source>
</evidence>
<dbReference type="PIRSF" id="PIRSF039090">
    <property type="entry name" value="Flis"/>
    <property type="match status" value="1"/>
</dbReference>
<dbReference type="NCBIfam" id="TIGR00208">
    <property type="entry name" value="fliS"/>
    <property type="match status" value="1"/>
</dbReference>
<dbReference type="SUPFAM" id="SSF101116">
    <property type="entry name" value="Flagellar export chaperone FliS"/>
    <property type="match status" value="1"/>
</dbReference>
<evidence type="ECO:0000256" key="4">
    <source>
        <dbReference type="ARBA" id="ARBA00022795"/>
    </source>
</evidence>
<dbReference type="InterPro" id="IPR003713">
    <property type="entry name" value="FliS"/>
</dbReference>
<organism evidence="7 8">
    <name type="scientific">Desulfoscipio gibsoniae DSM 7213</name>
    <dbReference type="NCBI Taxonomy" id="767817"/>
    <lineage>
        <taxon>Bacteria</taxon>
        <taxon>Bacillati</taxon>
        <taxon>Bacillota</taxon>
        <taxon>Clostridia</taxon>
        <taxon>Eubacteriales</taxon>
        <taxon>Desulfallaceae</taxon>
        <taxon>Desulfoscipio</taxon>
    </lineage>
</organism>
<accession>R4KMA9</accession>
<dbReference type="KEGG" id="dgi:Desgi_2236"/>
<dbReference type="GO" id="GO:0005829">
    <property type="term" value="C:cytosol"/>
    <property type="evidence" value="ECO:0007669"/>
    <property type="project" value="UniProtKB-SubCell"/>
</dbReference>
<dbReference type="STRING" id="767817.Desgi_2236"/>
<evidence type="ECO:0000313" key="7">
    <source>
        <dbReference type="EMBL" id="AGL01665.1"/>
    </source>
</evidence>
<dbReference type="eggNOG" id="COG1516">
    <property type="taxonomic scope" value="Bacteria"/>
</dbReference>
<name>R4KMA9_9FIRM</name>
<dbReference type="PANTHER" id="PTHR34773:SF1">
    <property type="entry name" value="FLAGELLAR SECRETION CHAPERONE FLIS"/>
    <property type="match status" value="1"/>
</dbReference>
<evidence type="ECO:0000256" key="1">
    <source>
        <dbReference type="ARBA" id="ARBA00004514"/>
    </source>
</evidence>
<dbReference type="PANTHER" id="PTHR34773">
    <property type="entry name" value="FLAGELLAR SECRETION CHAPERONE FLIS"/>
    <property type="match status" value="1"/>
</dbReference>
<dbReference type="GO" id="GO:0044780">
    <property type="term" value="P:bacterial-type flagellum assembly"/>
    <property type="evidence" value="ECO:0007669"/>
    <property type="project" value="InterPro"/>
</dbReference>
<evidence type="ECO:0000313" key="8">
    <source>
        <dbReference type="Proteomes" id="UP000013520"/>
    </source>
</evidence>
<dbReference type="HOGENOM" id="CLU_080373_3_2_9"/>
<reference evidence="7 8" key="1">
    <citation type="submission" date="2012-01" db="EMBL/GenBank/DDBJ databases">
        <title>Complete sequence of Desulfotomaculum gibsoniae DSM 7213.</title>
        <authorList>
            <consortium name="US DOE Joint Genome Institute"/>
            <person name="Lucas S."/>
            <person name="Han J."/>
            <person name="Lapidus A."/>
            <person name="Cheng J.-F."/>
            <person name="Goodwin L."/>
            <person name="Pitluck S."/>
            <person name="Peters L."/>
            <person name="Ovchinnikova G."/>
            <person name="Teshima H."/>
            <person name="Detter J.C."/>
            <person name="Han C."/>
            <person name="Tapia R."/>
            <person name="Land M."/>
            <person name="Hauser L."/>
            <person name="Kyrpides N."/>
            <person name="Ivanova N."/>
            <person name="Pagani I."/>
            <person name="Parshina S."/>
            <person name="Plugge C."/>
            <person name="Muyzer G."/>
            <person name="Kuever J."/>
            <person name="Ivanova A."/>
            <person name="Nazina T."/>
            <person name="Klenk H.-P."/>
            <person name="Brambilla E."/>
            <person name="Spring S."/>
            <person name="Stams A.F."/>
            <person name="Woyke T."/>
        </authorList>
    </citation>
    <scope>NUCLEOTIDE SEQUENCE [LARGE SCALE GENOMIC DNA]</scope>
    <source>
        <strain evidence="7 8">DSM 7213</strain>
    </source>
</reference>
<evidence type="ECO:0000256" key="5">
    <source>
        <dbReference type="ARBA" id="ARBA00023186"/>
    </source>
</evidence>
<keyword evidence="3 6" id="KW-0963">Cytoplasm</keyword>
<keyword evidence="7" id="KW-0966">Cell projection</keyword>
<dbReference type="CDD" id="cd16098">
    <property type="entry name" value="FliS"/>
    <property type="match status" value="1"/>
</dbReference>
<dbReference type="Proteomes" id="UP000013520">
    <property type="component" value="Chromosome"/>
</dbReference>
<evidence type="ECO:0000256" key="3">
    <source>
        <dbReference type="ARBA" id="ARBA00022490"/>
    </source>
</evidence>
<dbReference type="GO" id="GO:0071973">
    <property type="term" value="P:bacterial-type flagellum-dependent cell motility"/>
    <property type="evidence" value="ECO:0007669"/>
    <property type="project" value="TreeGrafter"/>
</dbReference>
<keyword evidence="8" id="KW-1185">Reference proteome</keyword>
<evidence type="ECO:0000256" key="6">
    <source>
        <dbReference type="PIRNR" id="PIRNR039090"/>
    </source>
</evidence>
<dbReference type="AlphaFoldDB" id="R4KMA9"/>
<keyword evidence="7" id="KW-0969">Cilium</keyword>
<comment type="similarity">
    <text evidence="2 6">Belongs to the FliS family.</text>
</comment>
<dbReference type="InterPro" id="IPR036584">
    <property type="entry name" value="FliS_sf"/>
</dbReference>
<dbReference type="Pfam" id="PF02561">
    <property type="entry name" value="FliS"/>
    <property type="match status" value="1"/>
</dbReference>
<gene>
    <name evidence="7" type="ORF">Desgi_2236</name>
</gene>